<dbReference type="Pfam" id="PF04134">
    <property type="entry name" value="DCC1-like"/>
    <property type="match status" value="1"/>
</dbReference>
<dbReference type="GO" id="GO:0015035">
    <property type="term" value="F:protein-disulfide reductase activity"/>
    <property type="evidence" value="ECO:0007669"/>
    <property type="project" value="InterPro"/>
</dbReference>
<evidence type="ECO:0008006" key="3">
    <source>
        <dbReference type="Google" id="ProtNLM"/>
    </source>
</evidence>
<comment type="caution">
    <text evidence="1">The sequence shown here is derived from an EMBL/GenBank/DDBJ whole genome shotgun (WGS) entry which is preliminary data.</text>
</comment>
<dbReference type="Proteomes" id="UP000192796">
    <property type="component" value="Unassembled WGS sequence"/>
</dbReference>
<evidence type="ECO:0000313" key="1">
    <source>
        <dbReference type="EMBL" id="OQP59140.1"/>
    </source>
</evidence>
<organism evidence="1 2">
    <name type="scientific">Niastella vici</name>
    <dbReference type="NCBI Taxonomy" id="1703345"/>
    <lineage>
        <taxon>Bacteria</taxon>
        <taxon>Pseudomonadati</taxon>
        <taxon>Bacteroidota</taxon>
        <taxon>Chitinophagia</taxon>
        <taxon>Chitinophagales</taxon>
        <taxon>Chitinophagaceae</taxon>
        <taxon>Niastella</taxon>
    </lineage>
</organism>
<dbReference type="OrthoDB" id="9785438at2"/>
<dbReference type="EMBL" id="LVYD01000086">
    <property type="protein sequence ID" value="OQP59140.1"/>
    <property type="molecule type" value="Genomic_DNA"/>
</dbReference>
<evidence type="ECO:0000313" key="2">
    <source>
        <dbReference type="Proteomes" id="UP000192796"/>
    </source>
</evidence>
<dbReference type="PANTHER" id="PTHR33639">
    <property type="entry name" value="THIOL-DISULFIDE OXIDOREDUCTASE DCC"/>
    <property type="match status" value="1"/>
</dbReference>
<dbReference type="AlphaFoldDB" id="A0A1V9FLD5"/>
<accession>A0A1V9FLD5</accession>
<gene>
    <name evidence="1" type="ORF">A3860_38540</name>
</gene>
<dbReference type="InterPro" id="IPR007263">
    <property type="entry name" value="DCC1-like"/>
</dbReference>
<dbReference type="PANTHER" id="PTHR33639:SF2">
    <property type="entry name" value="DUF393 DOMAIN-CONTAINING PROTEIN"/>
    <property type="match status" value="1"/>
</dbReference>
<proteinExistence type="predicted"/>
<keyword evidence="2" id="KW-1185">Reference proteome</keyword>
<dbReference type="InterPro" id="IPR052927">
    <property type="entry name" value="DCC_oxidoreductase"/>
</dbReference>
<reference evidence="1 2" key="1">
    <citation type="submission" date="2016-03" db="EMBL/GenBank/DDBJ databases">
        <title>Niastella vici sp. nov., isolated from farmland soil.</title>
        <authorList>
            <person name="Chen L."/>
            <person name="Wang D."/>
            <person name="Yang S."/>
            <person name="Wang G."/>
        </authorList>
    </citation>
    <scope>NUCLEOTIDE SEQUENCE [LARGE SCALE GENOMIC DNA]</scope>
    <source>
        <strain evidence="1 2">DJ57</strain>
    </source>
</reference>
<dbReference type="STRING" id="1703345.A3860_38540"/>
<dbReference type="RefSeq" id="WP_081154921.1">
    <property type="nucleotide sequence ID" value="NZ_LVYD01000086.1"/>
</dbReference>
<name>A0A1V9FLD5_9BACT</name>
<protein>
    <recommendedName>
        <fullName evidence="3">Thiol-disulfide oxidoreductase</fullName>
    </recommendedName>
</protein>
<sequence>MSSKYIVFFDGVCNLCNKAVAFTLKRDRKKRFLFGSLQGKTGQEYLRKYHLSTDQYHSFMLIEGNVLYTRSTAVLRTLKHLGRGWQLLYVFIYVPQPIRDGVYKLIASNRYKLFGRKDSCRLPTPEEKESFLD</sequence>